<dbReference type="Proteomes" id="UP000008066">
    <property type="component" value="Unassembled WGS sequence"/>
</dbReference>
<sequence>MTTSDLDLLKEMGFDPAKAEIALKKGGGLQGALNWLEENQDKSLEEIQAEEAKPGPAITVGQGAESSGAGQQARSLVCNECGKRFRNHDQATFHAAKTEHTDFSESTEEIAPLTEEEKKARLEELRRKIKEKKAAQAAKEAEEAKRNEQIRLKNTKEAQDLKEELQRKEQIREAQRKKQEKLEDLEAKRRIKARIEADRLERKRRDEEARALREGRLPNTVQPNAPSPTASAAAAFASSGSSTATARLRLQTKNGNLVKTYPSETTLFEVAQSIEAEVGAPVEKFSTTFPRKVFEKVDFGQTLAEAGLTPSAVLVTLSLKPPSALAPASLILSGLGATRNERSPALRDPSIPSIADPPLSVHYRSAIVPDPRPILSVASHALIYTSKHHPMTRPLRTLLARTNSACTTVARNCSVPSFKPRFAPIHRTIVRTMATDAPKFEWLVVVPDFPGAHEKRLEVRPQHFAGLGPFKESGVYQMGGAVLNDVPTSDDPKDFSFAGSTLVVQATSREEIKEILRKDVYAQVGVWDVENAQIWPLLCAFRTQK</sequence>
<dbReference type="SUPFAM" id="SSF54236">
    <property type="entry name" value="Ubiquitin-like"/>
    <property type="match status" value="1"/>
</dbReference>
<evidence type="ECO:0000259" key="7">
    <source>
        <dbReference type="PROSITE" id="PS50157"/>
    </source>
</evidence>
<dbReference type="GO" id="GO:1903094">
    <property type="term" value="P:negative regulation of protein K48-linked deubiquitination"/>
    <property type="evidence" value="ECO:0007669"/>
    <property type="project" value="TreeGrafter"/>
</dbReference>
<feature type="domain" description="UBX" evidence="6">
    <location>
        <begin position="284"/>
        <end position="316"/>
    </location>
</feature>
<dbReference type="GO" id="GO:0005634">
    <property type="term" value="C:nucleus"/>
    <property type="evidence" value="ECO:0007669"/>
    <property type="project" value="TreeGrafter"/>
</dbReference>
<dbReference type="Gene3D" id="1.10.8.10">
    <property type="entry name" value="DNA helicase RuvA subunit, C-terminal domain"/>
    <property type="match status" value="1"/>
</dbReference>
<protein>
    <recommendedName>
        <fullName evidence="10">C2H2-type domain-containing protein</fullName>
    </recommendedName>
</protein>
<evidence type="ECO:0008006" key="10">
    <source>
        <dbReference type="Google" id="ProtNLM"/>
    </source>
</evidence>
<dbReference type="Gene3D" id="3.10.20.90">
    <property type="entry name" value="Phosphatidylinositol 3-kinase Catalytic Subunit, Chain A, domain 1"/>
    <property type="match status" value="1"/>
</dbReference>
<dbReference type="SUPFAM" id="SSF46934">
    <property type="entry name" value="UBA-like"/>
    <property type="match status" value="1"/>
</dbReference>
<keyword evidence="3" id="KW-0175">Coiled coil</keyword>
<reference evidence="8 9" key="1">
    <citation type="journal article" date="2011" name="Cell">
        <title>Insight into structure and assembly of the nuclear pore complex by utilizing the genome of a eukaryotic thermophile.</title>
        <authorList>
            <person name="Amlacher S."/>
            <person name="Sarges P."/>
            <person name="Flemming D."/>
            <person name="van Noort V."/>
            <person name="Kunze R."/>
            <person name="Devos D.P."/>
            <person name="Arumugam M."/>
            <person name="Bork P."/>
            <person name="Hurt E."/>
        </authorList>
    </citation>
    <scope>NUCLEOTIDE SEQUENCE [LARGE SCALE GENOMIC DNA]</scope>
    <source>
        <strain evidence="9">DSM 1495 / CBS 144.50 / IMI 039719</strain>
    </source>
</reference>
<feature type="region of interest" description="Disordered" evidence="5">
    <location>
        <begin position="97"/>
        <end position="118"/>
    </location>
</feature>
<dbReference type="AlphaFoldDB" id="G0SEG7"/>
<evidence type="ECO:0000256" key="4">
    <source>
        <dbReference type="PROSITE-ProRule" id="PRU00042"/>
    </source>
</evidence>
<feature type="domain" description="C2H2-type" evidence="7">
    <location>
        <begin position="76"/>
        <end position="105"/>
    </location>
</feature>
<keyword evidence="2" id="KW-0963">Cytoplasm</keyword>
<dbReference type="STRING" id="759272.G0SEG7"/>
<dbReference type="EMBL" id="GL988046">
    <property type="protein sequence ID" value="EGS18344.1"/>
    <property type="molecule type" value="Genomic_DNA"/>
</dbReference>
<dbReference type="Pfam" id="PF03795">
    <property type="entry name" value="YCII"/>
    <property type="match status" value="1"/>
</dbReference>
<dbReference type="GO" id="GO:0005737">
    <property type="term" value="C:cytoplasm"/>
    <property type="evidence" value="ECO:0007669"/>
    <property type="project" value="UniProtKB-SubCell"/>
</dbReference>
<feature type="region of interest" description="Disordered" evidence="5">
    <location>
        <begin position="200"/>
        <end position="236"/>
    </location>
</feature>
<dbReference type="PROSITE" id="PS00028">
    <property type="entry name" value="ZINC_FINGER_C2H2_1"/>
    <property type="match status" value="1"/>
</dbReference>
<dbReference type="GO" id="GO:0008270">
    <property type="term" value="F:zinc ion binding"/>
    <property type="evidence" value="ECO:0007669"/>
    <property type="project" value="UniProtKB-KW"/>
</dbReference>
<dbReference type="PROSITE" id="PS50157">
    <property type="entry name" value="ZINC_FINGER_C2H2_2"/>
    <property type="match status" value="1"/>
</dbReference>
<evidence type="ECO:0000313" key="9">
    <source>
        <dbReference type="Proteomes" id="UP000008066"/>
    </source>
</evidence>
<evidence type="ECO:0000256" key="3">
    <source>
        <dbReference type="ARBA" id="ARBA00023054"/>
    </source>
</evidence>
<dbReference type="KEGG" id="cthr:CTHT_0063690"/>
<dbReference type="Pfam" id="PF00789">
    <property type="entry name" value="UBX"/>
    <property type="match status" value="1"/>
</dbReference>
<feature type="compositionally biased region" description="Basic and acidic residues" evidence="5">
    <location>
        <begin position="139"/>
        <end position="181"/>
    </location>
</feature>
<evidence type="ECO:0000256" key="2">
    <source>
        <dbReference type="ARBA" id="ARBA00022490"/>
    </source>
</evidence>
<dbReference type="GeneID" id="18260407"/>
<gene>
    <name evidence="8" type="ORF">CTHT_0063690</name>
</gene>
<dbReference type="InterPro" id="IPR013087">
    <property type="entry name" value="Znf_C2H2_type"/>
</dbReference>
<dbReference type="PROSITE" id="PS50033">
    <property type="entry name" value="UBX"/>
    <property type="match status" value="1"/>
</dbReference>
<feature type="region of interest" description="Disordered" evidence="5">
    <location>
        <begin position="132"/>
        <end position="181"/>
    </location>
</feature>
<evidence type="ECO:0000313" key="8">
    <source>
        <dbReference type="EMBL" id="EGS18344.1"/>
    </source>
</evidence>
<dbReference type="HOGENOM" id="CLU_499648_0_0_1"/>
<feature type="region of interest" description="Disordered" evidence="5">
    <location>
        <begin position="51"/>
        <end position="73"/>
    </location>
</feature>
<dbReference type="SUPFAM" id="SSF54909">
    <property type="entry name" value="Dimeric alpha+beta barrel"/>
    <property type="match status" value="1"/>
</dbReference>
<dbReference type="RefSeq" id="XP_006696675.1">
    <property type="nucleotide sequence ID" value="XM_006696612.1"/>
</dbReference>
<dbReference type="InterPro" id="IPR029071">
    <property type="entry name" value="Ubiquitin-like_domsf"/>
</dbReference>
<feature type="compositionally biased region" description="Low complexity" evidence="5">
    <location>
        <begin position="227"/>
        <end position="236"/>
    </location>
</feature>
<accession>G0SEG7</accession>
<proteinExistence type="predicted"/>
<dbReference type="InterPro" id="IPR005545">
    <property type="entry name" value="YCII"/>
</dbReference>
<dbReference type="eggNOG" id="KOG2689">
    <property type="taxonomic scope" value="Eukaryota"/>
</dbReference>
<evidence type="ECO:0000259" key="6">
    <source>
        <dbReference type="PROSITE" id="PS50033"/>
    </source>
</evidence>
<dbReference type="GO" id="GO:0032435">
    <property type="term" value="P:negative regulation of proteasomal ubiquitin-dependent protein catabolic process"/>
    <property type="evidence" value="ECO:0007669"/>
    <property type="project" value="TreeGrafter"/>
</dbReference>
<dbReference type="SMART" id="SM00166">
    <property type="entry name" value="UBX"/>
    <property type="match status" value="1"/>
</dbReference>
<dbReference type="InterPro" id="IPR009060">
    <property type="entry name" value="UBA-like_sf"/>
</dbReference>
<dbReference type="OrthoDB" id="10254930at2759"/>
<evidence type="ECO:0000256" key="5">
    <source>
        <dbReference type="SAM" id="MobiDB-lite"/>
    </source>
</evidence>
<name>G0SEG7_CHATD</name>
<dbReference type="GO" id="GO:0031397">
    <property type="term" value="P:negative regulation of protein ubiquitination"/>
    <property type="evidence" value="ECO:0007669"/>
    <property type="project" value="TreeGrafter"/>
</dbReference>
<dbReference type="InterPro" id="IPR011008">
    <property type="entry name" value="Dimeric_a/b-barrel"/>
</dbReference>
<keyword evidence="4" id="KW-0862">Zinc</keyword>
<keyword evidence="9" id="KW-1185">Reference proteome</keyword>
<feature type="compositionally biased region" description="Low complexity" evidence="5">
    <location>
        <begin position="61"/>
        <end position="73"/>
    </location>
</feature>
<keyword evidence="4" id="KW-0863">Zinc-finger</keyword>
<feature type="compositionally biased region" description="Basic and acidic residues" evidence="5">
    <location>
        <begin position="200"/>
        <end position="216"/>
    </location>
</feature>
<evidence type="ECO:0000256" key="1">
    <source>
        <dbReference type="ARBA" id="ARBA00004496"/>
    </source>
</evidence>
<dbReference type="PANTHER" id="PTHR46340:SF1">
    <property type="entry name" value="UBX DOMAIN-CONTAINING PROTEIN 1"/>
    <property type="match status" value="1"/>
</dbReference>
<dbReference type="PANTHER" id="PTHR46340">
    <property type="entry name" value="UBX DOMAIN-CONTAINING PROTEIN 1"/>
    <property type="match status" value="1"/>
</dbReference>
<dbReference type="InterPro" id="IPR001012">
    <property type="entry name" value="UBX_dom"/>
</dbReference>
<comment type="subcellular location">
    <subcellularLocation>
        <location evidence="1">Cytoplasm</location>
    </subcellularLocation>
</comment>
<organism evidence="9">
    <name type="scientific">Chaetomium thermophilum (strain DSM 1495 / CBS 144.50 / IMI 039719)</name>
    <name type="common">Thermochaetoides thermophila</name>
    <dbReference type="NCBI Taxonomy" id="759272"/>
    <lineage>
        <taxon>Eukaryota</taxon>
        <taxon>Fungi</taxon>
        <taxon>Dikarya</taxon>
        <taxon>Ascomycota</taxon>
        <taxon>Pezizomycotina</taxon>
        <taxon>Sordariomycetes</taxon>
        <taxon>Sordariomycetidae</taxon>
        <taxon>Sordariales</taxon>
        <taxon>Chaetomiaceae</taxon>
        <taxon>Thermochaetoides</taxon>
    </lineage>
</organism>
<dbReference type="GO" id="GO:0036435">
    <property type="term" value="F:K48-linked polyubiquitin modification-dependent protein binding"/>
    <property type="evidence" value="ECO:0007669"/>
    <property type="project" value="TreeGrafter"/>
</dbReference>
<dbReference type="Gene3D" id="3.30.70.1060">
    <property type="entry name" value="Dimeric alpha+beta barrel"/>
    <property type="match status" value="1"/>
</dbReference>
<keyword evidence="4" id="KW-0479">Metal-binding</keyword>